<evidence type="ECO:0000256" key="9">
    <source>
        <dbReference type="SAM" id="Phobius"/>
    </source>
</evidence>
<dbReference type="GO" id="GO:0000155">
    <property type="term" value="F:phosphorelay sensor kinase activity"/>
    <property type="evidence" value="ECO:0007669"/>
    <property type="project" value="InterPro"/>
</dbReference>
<evidence type="ECO:0000256" key="7">
    <source>
        <dbReference type="ARBA" id="ARBA00022840"/>
    </source>
</evidence>
<dbReference type="SMART" id="SM00387">
    <property type="entry name" value="HATPase_c"/>
    <property type="match status" value="1"/>
</dbReference>
<dbReference type="Proteomes" id="UP000233440">
    <property type="component" value="Unassembled WGS sequence"/>
</dbReference>
<evidence type="ECO:0000259" key="10">
    <source>
        <dbReference type="PROSITE" id="PS50109"/>
    </source>
</evidence>
<feature type="transmembrane region" description="Helical" evidence="9">
    <location>
        <begin position="173"/>
        <end position="194"/>
    </location>
</feature>
<evidence type="ECO:0000313" key="11">
    <source>
        <dbReference type="EMBL" id="PKR84183.1"/>
    </source>
</evidence>
<evidence type="ECO:0000256" key="4">
    <source>
        <dbReference type="ARBA" id="ARBA00022679"/>
    </source>
</evidence>
<feature type="transmembrane region" description="Helical" evidence="9">
    <location>
        <begin position="113"/>
        <end position="130"/>
    </location>
</feature>
<evidence type="ECO:0000256" key="6">
    <source>
        <dbReference type="ARBA" id="ARBA00022777"/>
    </source>
</evidence>
<keyword evidence="6" id="KW-0418">Kinase</keyword>
<feature type="domain" description="Histidine kinase" evidence="10">
    <location>
        <begin position="222"/>
        <end position="429"/>
    </location>
</feature>
<protein>
    <recommendedName>
        <fullName evidence="2">histidine kinase</fullName>
        <ecNumber evidence="2">2.7.13.3</ecNumber>
    </recommendedName>
</protein>
<dbReference type="CDD" id="cd00075">
    <property type="entry name" value="HATPase"/>
    <property type="match status" value="1"/>
</dbReference>
<accession>A0A2N3LI29</accession>
<feature type="transmembrane region" description="Helical" evidence="9">
    <location>
        <begin position="142"/>
        <end position="164"/>
    </location>
</feature>
<keyword evidence="7" id="KW-0067">ATP-binding</keyword>
<dbReference type="PANTHER" id="PTHR43065:SF46">
    <property type="entry name" value="C4-DICARBOXYLATE TRANSPORT SENSOR PROTEIN DCTB"/>
    <property type="match status" value="1"/>
</dbReference>
<dbReference type="Gene3D" id="1.10.287.130">
    <property type="match status" value="1"/>
</dbReference>
<dbReference type="SMART" id="SM00388">
    <property type="entry name" value="HisKA"/>
    <property type="match status" value="1"/>
</dbReference>
<dbReference type="AlphaFoldDB" id="A0A2N3LI29"/>
<dbReference type="InterPro" id="IPR003594">
    <property type="entry name" value="HATPase_dom"/>
</dbReference>
<feature type="transmembrane region" description="Helical" evidence="9">
    <location>
        <begin position="19"/>
        <end position="36"/>
    </location>
</feature>
<dbReference type="InterPro" id="IPR005467">
    <property type="entry name" value="His_kinase_dom"/>
</dbReference>
<dbReference type="Gene3D" id="3.30.565.10">
    <property type="entry name" value="Histidine kinase-like ATPase, C-terminal domain"/>
    <property type="match status" value="1"/>
</dbReference>
<dbReference type="PANTHER" id="PTHR43065">
    <property type="entry name" value="SENSOR HISTIDINE KINASE"/>
    <property type="match status" value="1"/>
</dbReference>
<organism evidence="11 12">
    <name type="scientific">Heyndrickxia camelliae</name>
    <dbReference type="NCBI Taxonomy" id="1707093"/>
    <lineage>
        <taxon>Bacteria</taxon>
        <taxon>Bacillati</taxon>
        <taxon>Bacillota</taxon>
        <taxon>Bacilli</taxon>
        <taxon>Bacillales</taxon>
        <taxon>Bacillaceae</taxon>
        <taxon>Heyndrickxia</taxon>
    </lineage>
</organism>
<dbReference type="CDD" id="cd00082">
    <property type="entry name" value="HisKA"/>
    <property type="match status" value="1"/>
</dbReference>
<comment type="caution">
    <text evidence="11">The sequence shown here is derived from an EMBL/GenBank/DDBJ whole genome shotgun (WGS) entry which is preliminary data.</text>
</comment>
<reference evidence="11 12" key="1">
    <citation type="submission" date="2017-11" db="EMBL/GenBank/DDBJ databases">
        <title>Bacillus camelliae sp. nov., isolated from pu'er tea.</title>
        <authorList>
            <person name="Niu L."/>
        </authorList>
    </citation>
    <scope>NUCLEOTIDE SEQUENCE [LARGE SCALE GENOMIC DNA]</scope>
    <source>
        <strain evidence="11 12">7578-1</strain>
    </source>
</reference>
<proteinExistence type="predicted"/>
<dbReference type="InterPro" id="IPR003661">
    <property type="entry name" value="HisK_dim/P_dom"/>
</dbReference>
<sequence length="431" mass="48422">MYVIVDEGVQNMDFHWDNILLQVLMVLFPFVIYLVLVKEKISDIKHRLLFGLTCAIAITLSLSFAIQINNGRLLDLRLVPWYLAFIYGGNITGIGITLYYILIRIILSGTGMYPNFIILLLASILLLKWKGKFFTYSLKGKLVCSIVFVGIFSALIPTVGTIILSEALTLKKLIIYMAYVLENAILIWIIIYLIELHIEKIYLFNEIQQAEKFNVIGQLAASVAHEIRNPMTSIRGFMQILQSSNRLSLSEREYIKICIEEVDRANAIIADYLALGKNQSPEKNSLLDVTMEIKNAIRSLSSFATLNNVKIDFQHKLPVHIKGNSNRVQQLFINIIKNGIEATSGNGQITIQLNVTQKHVQISIADNGIGMSQESIDRFGLPFYSTKEKGTGLGLMVCRQITEEMAGKISVSSTKGVGSVIHLTFPRIFKI</sequence>
<feature type="transmembrane region" description="Helical" evidence="9">
    <location>
        <begin position="48"/>
        <end position="68"/>
    </location>
</feature>
<keyword evidence="4" id="KW-0808">Transferase</keyword>
<dbReference type="OrthoDB" id="9815750at2"/>
<dbReference type="GO" id="GO:0005524">
    <property type="term" value="F:ATP binding"/>
    <property type="evidence" value="ECO:0007669"/>
    <property type="project" value="UniProtKB-KW"/>
</dbReference>
<evidence type="ECO:0000313" key="12">
    <source>
        <dbReference type="Proteomes" id="UP000233440"/>
    </source>
</evidence>
<evidence type="ECO:0000256" key="3">
    <source>
        <dbReference type="ARBA" id="ARBA00022553"/>
    </source>
</evidence>
<gene>
    <name evidence="11" type="ORF">CWO92_15370</name>
</gene>
<evidence type="ECO:0000256" key="1">
    <source>
        <dbReference type="ARBA" id="ARBA00000085"/>
    </source>
</evidence>
<keyword evidence="8" id="KW-0902">Two-component regulatory system</keyword>
<dbReference type="Pfam" id="PF02518">
    <property type="entry name" value="HATPase_c"/>
    <property type="match status" value="1"/>
</dbReference>
<name>A0A2N3LI29_9BACI</name>
<evidence type="ECO:0000256" key="2">
    <source>
        <dbReference type="ARBA" id="ARBA00012438"/>
    </source>
</evidence>
<keyword evidence="9" id="KW-0472">Membrane</keyword>
<dbReference type="EMBL" id="PIQO01000012">
    <property type="protein sequence ID" value="PKR84183.1"/>
    <property type="molecule type" value="Genomic_DNA"/>
</dbReference>
<dbReference type="PROSITE" id="PS50109">
    <property type="entry name" value="HIS_KIN"/>
    <property type="match status" value="1"/>
</dbReference>
<keyword evidence="3" id="KW-0597">Phosphoprotein</keyword>
<dbReference type="EC" id="2.7.13.3" evidence="2"/>
<dbReference type="SUPFAM" id="SSF55874">
    <property type="entry name" value="ATPase domain of HSP90 chaperone/DNA topoisomerase II/histidine kinase"/>
    <property type="match status" value="1"/>
</dbReference>
<comment type="catalytic activity">
    <reaction evidence="1">
        <text>ATP + protein L-histidine = ADP + protein N-phospho-L-histidine.</text>
        <dbReference type="EC" id="2.7.13.3"/>
    </reaction>
</comment>
<evidence type="ECO:0000256" key="5">
    <source>
        <dbReference type="ARBA" id="ARBA00022741"/>
    </source>
</evidence>
<dbReference type="SUPFAM" id="SSF47384">
    <property type="entry name" value="Homodimeric domain of signal transducing histidine kinase"/>
    <property type="match status" value="1"/>
</dbReference>
<keyword evidence="5" id="KW-0547">Nucleotide-binding</keyword>
<dbReference type="InterPro" id="IPR036890">
    <property type="entry name" value="HATPase_C_sf"/>
</dbReference>
<feature type="transmembrane region" description="Helical" evidence="9">
    <location>
        <begin position="80"/>
        <end position="101"/>
    </location>
</feature>
<keyword evidence="9" id="KW-0812">Transmembrane</keyword>
<dbReference type="Pfam" id="PF00512">
    <property type="entry name" value="HisKA"/>
    <property type="match status" value="1"/>
</dbReference>
<evidence type="ECO:0000256" key="8">
    <source>
        <dbReference type="ARBA" id="ARBA00023012"/>
    </source>
</evidence>
<dbReference type="InterPro" id="IPR036097">
    <property type="entry name" value="HisK_dim/P_sf"/>
</dbReference>
<dbReference type="PRINTS" id="PR00344">
    <property type="entry name" value="BCTRLSENSOR"/>
</dbReference>
<dbReference type="InterPro" id="IPR004358">
    <property type="entry name" value="Sig_transdc_His_kin-like_C"/>
</dbReference>
<keyword evidence="9" id="KW-1133">Transmembrane helix</keyword>
<keyword evidence="12" id="KW-1185">Reference proteome</keyword>